<evidence type="ECO:0000313" key="3">
    <source>
        <dbReference type="Proteomes" id="UP001597076"/>
    </source>
</evidence>
<organism evidence="2 3">
    <name type="scientific">Haloarchaeobius amylolyticus</name>
    <dbReference type="NCBI Taxonomy" id="1198296"/>
    <lineage>
        <taxon>Archaea</taxon>
        <taxon>Methanobacteriati</taxon>
        <taxon>Methanobacteriota</taxon>
        <taxon>Stenosarchaea group</taxon>
        <taxon>Halobacteria</taxon>
        <taxon>Halobacteriales</taxon>
        <taxon>Halorubellaceae</taxon>
        <taxon>Haloarchaeobius</taxon>
    </lineage>
</organism>
<feature type="domain" description="DUF8106" evidence="1">
    <location>
        <begin position="16"/>
        <end position="58"/>
    </location>
</feature>
<gene>
    <name evidence="2" type="ORF">ACFR99_04980</name>
</gene>
<accession>A0ABD6BDZ9</accession>
<protein>
    <recommendedName>
        <fullName evidence="1">DUF8106 domain-containing protein</fullName>
    </recommendedName>
</protein>
<dbReference type="Proteomes" id="UP001597076">
    <property type="component" value="Unassembled WGS sequence"/>
</dbReference>
<reference evidence="2 3" key="1">
    <citation type="journal article" date="2019" name="Int. J. Syst. Evol. Microbiol.">
        <title>The Global Catalogue of Microorganisms (GCM) 10K type strain sequencing project: providing services to taxonomists for standard genome sequencing and annotation.</title>
        <authorList>
            <consortium name="The Broad Institute Genomics Platform"/>
            <consortium name="The Broad Institute Genome Sequencing Center for Infectious Disease"/>
            <person name="Wu L."/>
            <person name="Ma J."/>
        </authorList>
    </citation>
    <scope>NUCLEOTIDE SEQUENCE [LARGE SCALE GENOMIC DNA]</scope>
    <source>
        <strain evidence="2 3">CGMCC 1.12230</strain>
    </source>
</reference>
<dbReference type="EMBL" id="JBHUDI010000003">
    <property type="protein sequence ID" value="MFD1562898.1"/>
    <property type="molecule type" value="Genomic_DNA"/>
</dbReference>
<sequence>MIPSATDHDDATSTRRKATLFCWECEHSSPVDGDWQLQPRKRSLAYVCPECETTITTRPRSTEPAPSRASAMSGPFIAWQHTVHASASAWRASIAVGLSSLTALTELAAAGSRSRSQRCDILTRRERRGFHRRWNTSEALD</sequence>
<comment type="caution">
    <text evidence="2">The sequence shown here is derived from an EMBL/GenBank/DDBJ whole genome shotgun (WGS) entry which is preliminary data.</text>
</comment>
<dbReference type="RefSeq" id="WP_390284940.1">
    <property type="nucleotide sequence ID" value="NZ_JBHUDI010000003.1"/>
</dbReference>
<name>A0ABD6BDZ9_9EURY</name>
<evidence type="ECO:0000259" key="1">
    <source>
        <dbReference type="Pfam" id="PF26408"/>
    </source>
</evidence>
<dbReference type="InterPro" id="IPR058419">
    <property type="entry name" value="DUF8106"/>
</dbReference>
<keyword evidence="3" id="KW-1185">Reference proteome</keyword>
<dbReference type="AlphaFoldDB" id="A0ABD6BDZ9"/>
<evidence type="ECO:0000313" key="2">
    <source>
        <dbReference type="EMBL" id="MFD1562898.1"/>
    </source>
</evidence>
<proteinExistence type="predicted"/>
<dbReference type="Pfam" id="PF26408">
    <property type="entry name" value="DUF8106"/>
    <property type="match status" value="1"/>
</dbReference>